<reference evidence="2 3" key="1">
    <citation type="submission" date="2016-07" db="EMBL/GenBank/DDBJ databases">
        <title>Pervasive Adenine N6-methylation of Active Genes in Fungi.</title>
        <authorList>
            <consortium name="DOE Joint Genome Institute"/>
            <person name="Mondo S.J."/>
            <person name="Dannebaum R.O."/>
            <person name="Kuo R.C."/>
            <person name="Labutti K."/>
            <person name="Haridas S."/>
            <person name="Kuo A."/>
            <person name="Salamov A."/>
            <person name="Ahrendt S.R."/>
            <person name="Lipzen A."/>
            <person name="Sullivan W."/>
            <person name="Andreopoulos W.B."/>
            <person name="Clum A."/>
            <person name="Lindquist E."/>
            <person name="Daum C."/>
            <person name="Ramamoorthy G.K."/>
            <person name="Gryganskyi A."/>
            <person name="Culley D."/>
            <person name="Magnuson J.K."/>
            <person name="James T.Y."/>
            <person name="O'Malley M.A."/>
            <person name="Stajich J.E."/>
            <person name="Spatafora J.W."/>
            <person name="Visel A."/>
            <person name="Grigoriev I.V."/>
        </authorList>
    </citation>
    <scope>NUCLEOTIDE SEQUENCE [LARGE SCALE GENOMIC DNA]</scope>
    <source>
        <strain evidence="2 3">NRRL 2496</strain>
    </source>
</reference>
<feature type="compositionally biased region" description="Basic and acidic residues" evidence="1">
    <location>
        <begin position="320"/>
        <end position="330"/>
    </location>
</feature>
<feature type="compositionally biased region" description="Basic residues" evidence="1">
    <location>
        <begin position="279"/>
        <end position="288"/>
    </location>
</feature>
<feature type="compositionally biased region" description="Low complexity" evidence="1">
    <location>
        <begin position="54"/>
        <end position="72"/>
    </location>
</feature>
<dbReference type="InParanoid" id="A0A1X2HCP4"/>
<comment type="caution">
    <text evidence="2">The sequence shown here is derived from an EMBL/GenBank/DDBJ whole genome shotgun (WGS) entry which is preliminary data.</text>
</comment>
<protein>
    <recommendedName>
        <fullName evidence="4">Mitochondrial mRNA-processing protein COX24 C-terminal domain-containing protein</fullName>
    </recommendedName>
</protein>
<dbReference type="EMBL" id="MCGN01000005">
    <property type="protein sequence ID" value="ORY96564.1"/>
    <property type="molecule type" value="Genomic_DNA"/>
</dbReference>
<evidence type="ECO:0008006" key="4">
    <source>
        <dbReference type="Google" id="ProtNLM"/>
    </source>
</evidence>
<name>A0A1X2HCP4_SYNRA</name>
<dbReference type="OrthoDB" id="2429891at2759"/>
<dbReference type="Proteomes" id="UP000242180">
    <property type="component" value="Unassembled WGS sequence"/>
</dbReference>
<feature type="region of interest" description="Disordered" evidence="1">
    <location>
        <begin position="34"/>
        <end position="79"/>
    </location>
</feature>
<sequence>MFSMTPALRASALCRRFIRSGQSNRSLAVVAQRSYSSSFRDRSSNDGSSDGGDKPNNSSNNTAGTTGASTRTTDTDTGDNQLHAAHQKAKQVNRAPASFMPVVNIPQGEFAHNAFFSLHRPLLGLSAEDERPFFSERPSVQEPNKIQRLLGLDMDHATDAEDTEEAVANYMMQTRPFEAPRAPAAGHENKSTDYLNEDHEEEHHFSQEDIDNEMFDNLEQTMEQMMMGARINDYGEIEEINIEQALPVHHMPQSDQVMDYLTAIQNKINSQQEQEGTGRRRGSGRAHIRGVSLALARKQSVSIQLARQRTRRQRSVTRNMVERKSSSNSS</sequence>
<evidence type="ECO:0000313" key="3">
    <source>
        <dbReference type="Proteomes" id="UP000242180"/>
    </source>
</evidence>
<organism evidence="2 3">
    <name type="scientific">Syncephalastrum racemosum</name>
    <name type="common">Filamentous fungus</name>
    <dbReference type="NCBI Taxonomy" id="13706"/>
    <lineage>
        <taxon>Eukaryota</taxon>
        <taxon>Fungi</taxon>
        <taxon>Fungi incertae sedis</taxon>
        <taxon>Mucoromycota</taxon>
        <taxon>Mucoromycotina</taxon>
        <taxon>Mucoromycetes</taxon>
        <taxon>Mucorales</taxon>
        <taxon>Syncephalastraceae</taxon>
        <taxon>Syncephalastrum</taxon>
    </lineage>
</organism>
<gene>
    <name evidence="2" type="ORF">BCR43DRAFT_491913</name>
</gene>
<feature type="region of interest" description="Disordered" evidence="1">
    <location>
        <begin position="269"/>
        <end position="288"/>
    </location>
</feature>
<dbReference type="AlphaFoldDB" id="A0A1X2HCP4"/>
<evidence type="ECO:0000313" key="2">
    <source>
        <dbReference type="EMBL" id="ORY96564.1"/>
    </source>
</evidence>
<evidence type="ECO:0000256" key="1">
    <source>
        <dbReference type="SAM" id="MobiDB-lite"/>
    </source>
</evidence>
<keyword evidence="3" id="KW-1185">Reference proteome</keyword>
<feature type="region of interest" description="Disordered" evidence="1">
    <location>
        <begin position="302"/>
        <end position="330"/>
    </location>
</feature>
<accession>A0A1X2HCP4</accession>
<feature type="non-terminal residue" evidence="2">
    <location>
        <position position="330"/>
    </location>
</feature>
<proteinExistence type="predicted"/>